<dbReference type="InterPro" id="IPR019775">
    <property type="entry name" value="WD40_repeat_CS"/>
</dbReference>
<feature type="repeat" description="WD" evidence="5">
    <location>
        <begin position="268"/>
        <end position="308"/>
    </location>
</feature>
<dbReference type="OrthoDB" id="10267436at2759"/>
<dbReference type="Gene3D" id="2.130.10.10">
    <property type="entry name" value="YVTN repeat-like/Quinoprotein amine dehydrogenase"/>
    <property type="match status" value="1"/>
</dbReference>
<comment type="caution">
    <text evidence="7">The sequence shown here is derived from an EMBL/GenBank/DDBJ whole genome shotgun (WGS) entry which is preliminary data.</text>
</comment>
<dbReference type="InterPro" id="IPR020472">
    <property type="entry name" value="WD40_PAC1"/>
</dbReference>
<feature type="repeat" description="WD" evidence="5">
    <location>
        <begin position="391"/>
        <end position="432"/>
    </location>
</feature>
<reference evidence="7 8" key="1">
    <citation type="submission" date="2016-04" db="EMBL/GenBank/DDBJ databases">
        <title>Evolutionary innovation and constraint leading to complex multicellularity in the Ascomycota.</title>
        <authorList>
            <person name="Cisse O."/>
            <person name="Nguyen A."/>
            <person name="Hewitt D.A."/>
            <person name="Jedd G."/>
            <person name="Stajich J.E."/>
        </authorList>
    </citation>
    <scope>NUCLEOTIDE SEQUENCE [LARGE SCALE GENOMIC DNA]</scope>
    <source>
        <strain evidence="7 8">DAH-3</strain>
    </source>
</reference>
<dbReference type="Pfam" id="PF00400">
    <property type="entry name" value="WD40"/>
    <property type="match status" value="7"/>
</dbReference>
<feature type="domain" description="NLE" evidence="6">
    <location>
        <begin position="31"/>
        <end position="81"/>
    </location>
</feature>
<dbReference type="PANTHER" id="PTHR19848">
    <property type="entry name" value="WD40 REPEAT PROTEIN"/>
    <property type="match status" value="1"/>
</dbReference>
<feature type="repeat" description="WD" evidence="5">
    <location>
        <begin position="133"/>
        <end position="175"/>
    </location>
</feature>
<keyword evidence="2 5" id="KW-0853">WD repeat</keyword>
<dbReference type="SUPFAM" id="SSF50998">
    <property type="entry name" value="Quinoprotein alcohol dehydrogenase-like"/>
    <property type="match status" value="1"/>
</dbReference>
<evidence type="ECO:0000313" key="7">
    <source>
        <dbReference type="EMBL" id="OLL26672.1"/>
    </source>
</evidence>
<accession>A0A1U7LVV0</accession>
<keyword evidence="4" id="KW-0539">Nucleus</keyword>
<feature type="repeat" description="WD" evidence="5">
    <location>
        <begin position="219"/>
        <end position="258"/>
    </location>
</feature>
<dbReference type="GO" id="GO:0110136">
    <property type="term" value="P:protein-RNA complex remodeling"/>
    <property type="evidence" value="ECO:0007669"/>
    <property type="project" value="EnsemblFungi"/>
</dbReference>
<dbReference type="InterPro" id="IPR001632">
    <property type="entry name" value="WD40_G-protein_beta-like"/>
</dbReference>
<dbReference type="EMBL" id="LXFE01000155">
    <property type="protein sequence ID" value="OLL26672.1"/>
    <property type="molecule type" value="Genomic_DNA"/>
</dbReference>
<dbReference type="GO" id="GO:0000027">
    <property type="term" value="P:ribosomal large subunit assembly"/>
    <property type="evidence" value="ECO:0007669"/>
    <property type="project" value="EnsemblFungi"/>
</dbReference>
<evidence type="ECO:0000256" key="1">
    <source>
        <dbReference type="ARBA" id="ARBA00004604"/>
    </source>
</evidence>
<organism evidence="7 8">
    <name type="scientific">Neolecta irregularis (strain DAH-3)</name>
    <dbReference type="NCBI Taxonomy" id="1198029"/>
    <lineage>
        <taxon>Eukaryota</taxon>
        <taxon>Fungi</taxon>
        <taxon>Dikarya</taxon>
        <taxon>Ascomycota</taxon>
        <taxon>Taphrinomycotina</taxon>
        <taxon>Neolectales</taxon>
        <taxon>Neolectaceae</taxon>
        <taxon>Neolecta</taxon>
    </lineage>
</organism>
<dbReference type="OMA" id="AWEPYHR"/>
<dbReference type="PROSITE" id="PS00678">
    <property type="entry name" value="WD_REPEATS_1"/>
    <property type="match status" value="1"/>
</dbReference>
<feature type="repeat" description="WD" evidence="5">
    <location>
        <begin position="475"/>
        <end position="508"/>
    </location>
</feature>
<sequence>MATLLPPPPKRARIEAQKPRDIDIPSDPGAVLCRFRASDTGEVIGSTVRLAGNVTVKQLELLVNQLTGTTDDPLQFTFSLAGPDDSPVVDVLENIYTDILQPGYKSTEDLLTLVYTPQAVFRVRAVGRCASSISGHSSEILTAQFGPNGSERLVTGSGDGTARIWDCLTQTPLYTLKGHTNWVLCASWSPDGNIVATGSMDNTVRLWDPKTGKACGEPLKGHVRNIFSLAWEPYHLTKHGSSPRLASGSKDGMIKIWETTIRQCQFTLCGHTSAVSCVKWSGKGLIISSSRDKSIKIWDSKDGKLVHTLTAHSHWVNHIALSTEHVLRLGPFADRRCSSDSGEAPQQRALRVWEKAAQIGGCFEERFVTGSDDFTMFLWDLAKGTKPVARMTGHQKLVNHVSFSPDGRYIASASFDNSVKLWDGRDGKFIATLRGHVAAVYQCAWSSDSRLLVSSSKDTTLKVWDIRTRKLKTDLAGHQDQVYAVDWSVDGELVASGGRDKSVRLWRH</sequence>
<comment type="subcellular location">
    <subcellularLocation>
        <location evidence="1">Nucleus</location>
        <location evidence="1">Nucleolus</location>
    </subcellularLocation>
</comment>
<dbReference type="InterPro" id="IPR011047">
    <property type="entry name" value="Quinoprotein_ADH-like_sf"/>
</dbReference>
<feature type="repeat" description="WD" evidence="5">
    <location>
        <begin position="176"/>
        <end position="217"/>
    </location>
</feature>
<dbReference type="InterPro" id="IPR001680">
    <property type="entry name" value="WD40_rpt"/>
</dbReference>
<dbReference type="PRINTS" id="PR00319">
    <property type="entry name" value="GPROTEINB"/>
</dbReference>
<dbReference type="STRING" id="1198029.A0A1U7LVV0"/>
<evidence type="ECO:0000259" key="6">
    <source>
        <dbReference type="Pfam" id="PF08154"/>
    </source>
</evidence>
<dbReference type="GO" id="GO:0005730">
    <property type="term" value="C:nucleolus"/>
    <property type="evidence" value="ECO:0007669"/>
    <property type="project" value="UniProtKB-SubCell"/>
</dbReference>
<evidence type="ECO:0000256" key="5">
    <source>
        <dbReference type="PROSITE-ProRule" id="PRU00221"/>
    </source>
</evidence>
<keyword evidence="3" id="KW-0677">Repeat</keyword>
<evidence type="ECO:0000313" key="8">
    <source>
        <dbReference type="Proteomes" id="UP000186594"/>
    </source>
</evidence>
<evidence type="ECO:0000256" key="4">
    <source>
        <dbReference type="ARBA" id="ARBA00023242"/>
    </source>
</evidence>
<dbReference type="SMART" id="SM00320">
    <property type="entry name" value="WD40"/>
    <property type="match status" value="8"/>
</dbReference>
<dbReference type="Proteomes" id="UP000186594">
    <property type="component" value="Unassembled WGS sequence"/>
</dbReference>
<proteinExistence type="predicted"/>
<dbReference type="PROSITE" id="PS50082">
    <property type="entry name" value="WD_REPEATS_2"/>
    <property type="match status" value="7"/>
</dbReference>
<dbReference type="PRINTS" id="PR00320">
    <property type="entry name" value="GPROTEINBRPT"/>
</dbReference>
<dbReference type="Pfam" id="PF08154">
    <property type="entry name" value="NLE"/>
    <property type="match status" value="1"/>
</dbReference>
<dbReference type="CDD" id="cd00200">
    <property type="entry name" value="WD40"/>
    <property type="match status" value="1"/>
</dbReference>
<dbReference type="AlphaFoldDB" id="A0A1U7LVV0"/>
<gene>
    <name evidence="7" type="ORF">NEOLI_002605</name>
</gene>
<dbReference type="InterPro" id="IPR012972">
    <property type="entry name" value="NLE"/>
</dbReference>
<dbReference type="PROSITE" id="PS50294">
    <property type="entry name" value="WD_REPEATS_REGION"/>
    <property type="match status" value="7"/>
</dbReference>
<dbReference type="InterPro" id="IPR015943">
    <property type="entry name" value="WD40/YVTN_repeat-like_dom_sf"/>
</dbReference>
<keyword evidence="8" id="KW-1185">Reference proteome</keyword>
<dbReference type="PANTHER" id="PTHR19848:SF0">
    <property type="entry name" value="NOTCHLESS PROTEIN HOMOLOG 1"/>
    <property type="match status" value="1"/>
</dbReference>
<evidence type="ECO:0000256" key="2">
    <source>
        <dbReference type="ARBA" id="ARBA00022574"/>
    </source>
</evidence>
<protein>
    <submittedName>
        <fullName evidence="7">Ribosome assembly protein 4</fullName>
    </submittedName>
</protein>
<feature type="repeat" description="WD" evidence="5">
    <location>
        <begin position="433"/>
        <end position="474"/>
    </location>
</feature>
<evidence type="ECO:0000256" key="3">
    <source>
        <dbReference type="ARBA" id="ARBA00022737"/>
    </source>
</evidence>
<name>A0A1U7LVV0_NEOID</name>